<protein>
    <submittedName>
        <fullName evidence="2">Uncharacterized protein</fullName>
    </submittedName>
</protein>
<evidence type="ECO:0000313" key="3">
    <source>
        <dbReference type="Proteomes" id="UP000270924"/>
    </source>
</evidence>
<evidence type="ECO:0000313" key="2">
    <source>
        <dbReference type="EMBL" id="VDM13454.1"/>
    </source>
</evidence>
<reference evidence="2 3" key="1">
    <citation type="submission" date="2018-11" db="EMBL/GenBank/DDBJ databases">
        <authorList>
            <consortium name="Pathogen Informatics"/>
        </authorList>
    </citation>
    <scope>NUCLEOTIDE SEQUENCE [LARGE SCALE GENOMIC DNA]</scope>
</reference>
<accession>A0A3P7EAN6</accession>
<dbReference type="Proteomes" id="UP000270924">
    <property type="component" value="Unassembled WGS sequence"/>
</dbReference>
<feature type="compositionally biased region" description="Low complexity" evidence="1">
    <location>
        <begin position="55"/>
        <end position="80"/>
    </location>
</feature>
<sequence>MRLSKSEIFHPNEHDEIKSKIIVAPKAITHYEHLPKPLSRTRSAFQISLQSSVPSTSSSSSTTTTTSSSISSSTTTTTSSSISSSTLAVSSVAEMYSTIQKRIPFKKNMENMRNVYDIEHNEQFKYYPDQSKNTNMISTFSCPQKFFNRHVKRQASFLAAVSANNSHRCKGDKNTYKIGLYHCFKIYKSFPNLLCSFIS</sequence>
<evidence type="ECO:0000256" key="1">
    <source>
        <dbReference type="SAM" id="MobiDB-lite"/>
    </source>
</evidence>
<keyword evidence="3" id="KW-1185">Reference proteome</keyword>
<dbReference type="InParanoid" id="A0A3P7EAN6"/>
<proteinExistence type="predicted"/>
<feature type="region of interest" description="Disordered" evidence="1">
    <location>
        <begin position="51"/>
        <end position="80"/>
    </location>
</feature>
<dbReference type="AlphaFoldDB" id="A0A3P7EAN6"/>
<dbReference type="EMBL" id="UYWW01004359">
    <property type="protein sequence ID" value="VDM13454.1"/>
    <property type="molecule type" value="Genomic_DNA"/>
</dbReference>
<gene>
    <name evidence="2" type="ORF">WBA_LOCUS6840</name>
</gene>
<organism evidence="2 3">
    <name type="scientific">Wuchereria bancrofti</name>
    <dbReference type="NCBI Taxonomy" id="6293"/>
    <lineage>
        <taxon>Eukaryota</taxon>
        <taxon>Metazoa</taxon>
        <taxon>Ecdysozoa</taxon>
        <taxon>Nematoda</taxon>
        <taxon>Chromadorea</taxon>
        <taxon>Rhabditida</taxon>
        <taxon>Spirurina</taxon>
        <taxon>Spiruromorpha</taxon>
        <taxon>Filarioidea</taxon>
        <taxon>Onchocercidae</taxon>
        <taxon>Wuchereria</taxon>
    </lineage>
</organism>
<name>A0A3P7EAN6_WUCBA</name>